<gene>
    <name evidence="3" type="ORF">AWB79_02578</name>
</gene>
<evidence type="ECO:0000256" key="2">
    <source>
        <dbReference type="ARBA" id="ARBA00023002"/>
    </source>
</evidence>
<dbReference type="SUPFAM" id="SSF51735">
    <property type="entry name" value="NAD(P)-binding Rossmann-fold domains"/>
    <property type="match status" value="1"/>
</dbReference>
<name>A0A158ALW6_9BURK</name>
<dbReference type="Pfam" id="PF13561">
    <property type="entry name" value="adh_short_C2"/>
    <property type="match status" value="1"/>
</dbReference>
<dbReference type="FunFam" id="3.40.50.720:FF:000084">
    <property type="entry name" value="Short-chain dehydrogenase reductase"/>
    <property type="match status" value="1"/>
</dbReference>
<dbReference type="GO" id="GO:0016616">
    <property type="term" value="F:oxidoreductase activity, acting on the CH-OH group of donors, NAD or NADP as acceptor"/>
    <property type="evidence" value="ECO:0007669"/>
    <property type="project" value="TreeGrafter"/>
</dbReference>
<dbReference type="NCBIfam" id="NF005559">
    <property type="entry name" value="PRK07231.1"/>
    <property type="match status" value="1"/>
</dbReference>
<sequence>MKNAFRVFGAMEILQMYDSFSSKVAIVTGGGSGIGKEVAKRLVEAGASVVIGGREEAKLRRAASEIDPDGAKVRFHAGDIGLPATASALVDLAREAFGGVDILVNNAGVFSPKAFLDVTESEYDGFLDTILKGKFFMAQAAARAMRERGGGAIVQTGSLWALQAIGATPSAAYSAANAGVHALTRNLAIELASANIRINTVAPAVVETPVYGTFMSADQVREVLPTFNAFHPLGRNGQPADVAEAILFLASERASWITGTVLPVDGGVMAGRQA</sequence>
<accession>A0A158ALW6</accession>
<dbReference type="PANTHER" id="PTHR42760">
    <property type="entry name" value="SHORT-CHAIN DEHYDROGENASES/REDUCTASES FAMILY MEMBER"/>
    <property type="match status" value="1"/>
</dbReference>
<evidence type="ECO:0000313" key="4">
    <source>
        <dbReference type="Proteomes" id="UP000054851"/>
    </source>
</evidence>
<dbReference type="Proteomes" id="UP000054851">
    <property type="component" value="Unassembled WGS sequence"/>
</dbReference>
<dbReference type="InterPro" id="IPR036291">
    <property type="entry name" value="NAD(P)-bd_dom_sf"/>
</dbReference>
<dbReference type="PANTHER" id="PTHR42760:SF133">
    <property type="entry name" value="3-OXOACYL-[ACYL-CARRIER-PROTEIN] REDUCTASE"/>
    <property type="match status" value="1"/>
</dbReference>
<dbReference type="InterPro" id="IPR002347">
    <property type="entry name" value="SDR_fam"/>
</dbReference>
<dbReference type="EMBL" id="FCOA02000006">
    <property type="protein sequence ID" value="SAK58804.1"/>
    <property type="molecule type" value="Genomic_DNA"/>
</dbReference>
<dbReference type="Gene3D" id="3.40.50.720">
    <property type="entry name" value="NAD(P)-binding Rossmann-like Domain"/>
    <property type="match status" value="1"/>
</dbReference>
<reference evidence="3" key="1">
    <citation type="submission" date="2016-01" db="EMBL/GenBank/DDBJ databases">
        <authorList>
            <person name="Peeters C."/>
        </authorList>
    </citation>
    <scope>NUCLEOTIDE SEQUENCE</scope>
    <source>
        <strain evidence="3">LMG 29322</strain>
    </source>
</reference>
<evidence type="ECO:0000256" key="1">
    <source>
        <dbReference type="ARBA" id="ARBA00006484"/>
    </source>
</evidence>
<keyword evidence="4" id="KW-1185">Reference proteome</keyword>
<organism evidence="3 4">
    <name type="scientific">Caballeronia hypogeia</name>
    <dbReference type="NCBI Taxonomy" id="1777140"/>
    <lineage>
        <taxon>Bacteria</taxon>
        <taxon>Pseudomonadati</taxon>
        <taxon>Pseudomonadota</taxon>
        <taxon>Betaproteobacteria</taxon>
        <taxon>Burkholderiales</taxon>
        <taxon>Burkholderiaceae</taxon>
        <taxon>Caballeronia</taxon>
    </lineage>
</organism>
<comment type="similarity">
    <text evidence="1">Belongs to the short-chain dehydrogenases/reductases (SDR) family.</text>
</comment>
<protein>
    <submittedName>
        <fullName evidence="3">Short-chain dehydrogenase/reductase SDR</fullName>
    </submittedName>
</protein>
<dbReference type="STRING" id="1777140.AWB79_02578"/>
<dbReference type="PRINTS" id="PR00081">
    <property type="entry name" value="GDHRDH"/>
</dbReference>
<keyword evidence="2" id="KW-0560">Oxidoreductase</keyword>
<dbReference type="CDD" id="cd05233">
    <property type="entry name" value="SDR_c"/>
    <property type="match status" value="1"/>
</dbReference>
<comment type="caution">
    <text evidence="3">The sequence shown here is derived from an EMBL/GenBank/DDBJ whole genome shotgun (WGS) entry which is preliminary data.</text>
</comment>
<dbReference type="PRINTS" id="PR00080">
    <property type="entry name" value="SDRFAMILY"/>
</dbReference>
<evidence type="ECO:0000313" key="3">
    <source>
        <dbReference type="EMBL" id="SAK58804.1"/>
    </source>
</evidence>
<dbReference type="AlphaFoldDB" id="A0A158ALW6"/>
<proteinExistence type="inferred from homology"/>